<sequence>MQCLGDAGVCRLCHFVLCVCVQVVELLLDSCLSADGELEGLSEDFSALEVLSLCNTGLKSLSKLPSLPKLKRLELSDNVLTSGLEVLAEKCPALSYLNLSGNSFKDLSAFKGLQKLSSLQSLDVDEDEEDEESWRERVFELLPQICFLNGFDQDHNQAPDGQLEHGFPNVFGWDPTNVYIYSYYDDDEAGPHDDDDDDDDEEDEEDEGSEDEEEVGLSYLMKEGIQVCVSS</sequence>
<evidence type="ECO:0000313" key="15">
    <source>
        <dbReference type="Proteomes" id="UP000694523"/>
    </source>
</evidence>
<evidence type="ECO:0000256" key="8">
    <source>
        <dbReference type="ARBA" id="ARBA00023242"/>
    </source>
</evidence>
<comment type="subcellular location">
    <subcellularLocation>
        <location evidence="2">Cytoplasm</location>
    </subcellularLocation>
    <subcellularLocation>
        <location evidence="1 11">Nucleus</location>
    </subcellularLocation>
</comment>
<keyword evidence="13" id="KW-0732">Signal</keyword>
<dbReference type="InterPro" id="IPR045081">
    <property type="entry name" value="AN32"/>
</dbReference>
<evidence type="ECO:0000256" key="6">
    <source>
        <dbReference type="ARBA" id="ARBA00022853"/>
    </source>
</evidence>
<reference evidence="14" key="2">
    <citation type="submission" date="2025-09" db="UniProtKB">
        <authorList>
            <consortium name="Ensembl"/>
        </authorList>
    </citation>
    <scope>IDENTIFICATION</scope>
</reference>
<dbReference type="GO" id="GO:0005634">
    <property type="term" value="C:nucleus"/>
    <property type="evidence" value="ECO:0007669"/>
    <property type="project" value="UniProtKB-SubCell"/>
</dbReference>
<reference evidence="14" key="1">
    <citation type="submission" date="2025-08" db="UniProtKB">
        <authorList>
            <consortium name="Ensembl"/>
        </authorList>
    </citation>
    <scope>IDENTIFICATION</scope>
</reference>
<organism evidence="14 15">
    <name type="scientific">Neogobius melanostomus</name>
    <name type="common">round goby</name>
    <dbReference type="NCBI Taxonomy" id="47308"/>
    <lineage>
        <taxon>Eukaryota</taxon>
        <taxon>Metazoa</taxon>
        <taxon>Chordata</taxon>
        <taxon>Craniata</taxon>
        <taxon>Vertebrata</taxon>
        <taxon>Euteleostomi</taxon>
        <taxon>Actinopterygii</taxon>
        <taxon>Neopterygii</taxon>
        <taxon>Teleostei</taxon>
        <taxon>Neoteleostei</taxon>
        <taxon>Acanthomorphata</taxon>
        <taxon>Gobiaria</taxon>
        <taxon>Gobiiformes</taxon>
        <taxon>Gobioidei</taxon>
        <taxon>Gobiidae</taxon>
        <taxon>Benthophilinae</taxon>
        <taxon>Neogobiini</taxon>
        <taxon>Neogobius</taxon>
    </lineage>
</organism>
<dbReference type="Pfam" id="PF14580">
    <property type="entry name" value="LRR_9"/>
    <property type="match status" value="1"/>
</dbReference>
<evidence type="ECO:0000256" key="13">
    <source>
        <dbReference type="SAM" id="SignalP"/>
    </source>
</evidence>
<dbReference type="AlphaFoldDB" id="A0A8C6UFY1"/>
<dbReference type="InterPro" id="IPR001611">
    <property type="entry name" value="Leu-rich_rpt"/>
</dbReference>
<dbReference type="GO" id="GO:0005737">
    <property type="term" value="C:cytoplasm"/>
    <property type="evidence" value="ECO:0007669"/>
    <property type="project" value="UniProtKB-SubCell"/>
</dbReference>
<evidence type="ECO:0000256" key="12">
    <source>
        <dbReference type="SAM" id="MobiDB-lite"/>
    </source>
</evidence>
<evidence type="ECO:0000256" key="7">
    <source>
        <dbReference type="ARBA" id="ARBA00023186"/>
    </source>
</evidence>
<keyword evidence="15" id="KW-1185">Reference proteome</keyword>
<comment type="function">
    <text evidence="10">Histone chaperone that specifically mediates the genome-wide removal of histone H2A.Z/H2AZ1 from the nucleosome: removes H2A.Z/H2AZ1 from its normal sites of deposition, especially from enhancer and insulator regions. Not involved in deposition of H2A.Z/H2AZ1 in the nucleosome. May stabilize the evicted H2A.Z/H2AZ1-H2B dimer, thus shifting the equilibrium towards dissociation and the off-chromatin state. Inhibits activity of protein phosphatase 2A (PP2A). Does not inhibit protein phosphatase 1. May play a role in cerebellar development and synaptogenesis.</text>
</comment>
<keyword evidence="4 11" id="KW-0433">Leucine-rich repeat</keyword>
<proteinExistence type="inferred from homology"/>
<comment type="function">
    <text evidence="11">Multifunctional protein that is involved in the regulation of many processes.</text>
</comment>
<keyword evidence="3" id="KW-0963">Cytoplasm</keyword>
<evidence type="ECO:0000256" key="5">
    <source>
        <dbReference type="ARBA" id="ARBA00022737"/>
    </source>
</evidence>
<protein>
    <recommendedName>
        <fullName evidence="11">Acidic leucine-rich nuclear phosphoprotein 32 family member</fullName>
    </recommendedName>
</protein>
<accession>A0A8C6UFY1</accession>
<evidence type="ECO:0000256" key="4">
    <source>
        <dbReference type="ARBA" id="ARBA00022614"/>
    </source>
</evidence>
<feature type="region of interest" description="Disordered" evidence="12">
    <location>
        <begin position="184"/>
        <end position="217"/>
    </location>
</feature>
<dbReference type="PANTHER" id="PTHR11375:SF5">
    <property type="entry name" value="ACIDIC LEUCINE-RICH NUCLEAR PHOSPHOPROTEIN 32 FAMILY MEMBER E"/>
    <property type="match status" value="1"/>
</dbReference>
<dbReference type="GO" id="GO:0019212">
    <property type="term" value="F:phosphatase inhibitor activity"/>
    <property type="evidence" value="ECO:0007669"/>
    <property type="project" value="TreeGrafter"/>
</dbReference>
<feature type="compositionally biased region" description="Acidic residues" evidence="12">
    <location>
        <begin position="184"/>
        <end position="215"/>
    </location>
</feature>
<dbReference type="GO" id="GO:0006325">
    <property type="term" value="P:chromatin organization"/>
    <property type="evidence" value="ECO:0007669"/>
    <property type="project" value="UniProtKB-KW"/>
</dbReference>
<evidence type="ECO:0000256" key="11">
    <source>
        <dbReference type="RuleBase" id="RU369103"/>
    </source>
</evidence>
<dbReference type="GO" id="GO:0042981">
    <property type="term" value="P:regulation of apoptotic process"/>
    <property type="evidence" value="ECO:0007669"/>
    <property type="project" value="TreeGrafter"/>
</dbReference>
<comment type="similarity">
    <text evidence="9 11">Belongs to the ANP32 family.</text>
</comment>
<keyword evidence="7" id="KW-0143">Chaperone</keyword>
<evidence type="ECO:0000256" key="2">
    <source>
        <dbReference type="ARBA" id="ARBA00004496"/>
    </source>
</evidence>
<evidence type="ECO:0000313" key="14">
    <source>
        <dbReference type="Ensembl" id="ENSNMLP00000035739.1"/>
    </source>
</evidence>
<dbReference type="InterPro" id="IPR032675">
    <property type="entry name" value="LRR_dom_sf"/>
</dbReference>
<dbReference type="GO" id="GO:0042393">
    <property type="term" value="F:histone binding"/>
    <property type="evidence" value="ECO:0007669"/>
    <property type="project" value="TreeGrafter"/>
</dbReference>
<keyword evidence="5" id="KW-0677">Repeat</keyword>
<keyword evidence="6" id="KW-0156">Chromatin regulator</keyword>
<keyword evidence="8 11" id="KW-0539">Nucleus</keyword>
<dbReference type="Ensembl" id="ENSNMLT00000039811.1">
    <property type="protein sequence ID" value="ENSNMLP00000035739.1"/>
    <property type="gene ID" value="ENSNMLG00000022185.1"/>
</dbReference>
<feature type="signal peptide" evidence="13">
    <location>
        <begin position="1"/>
        <end position="18"/>
    </location>
</feature>
<feature type="chain" id="PRO_5034466327" description="Acidic leucine-rich nuclear phosphoprotein 32 family member" evidence="13">
    <location>
        <begin position="19"/>
        <end position="231"/>
    </location>
</feature>
<evidence type="ECO:0000256" key="3">
    <source>
        <dbReference type="ARBA" id="ARBA00022490"/>
    </source>
</evidence>
<evidence type="ECO:0000256" key="1">
    <source>
        <dbReference type="ARBA" id="ARBA00004123"/>
    </source>
</evidence>
<dbReference type="SUPFAM" id="SSF52058">
    <property type="entry name" value="L domain-like"/>
    <property type="match status" value="1"/>
</dbReference>
<dbReference type="PROSITE" id="PS51450">
    <property type="entry name" value="LRR"/>
    <property type="match status" value="1"/>
</dbReference>
<evidence type="ECO:0000256" key="9">
    <source>
        <dbReference type="ARBA" id="ARBA00025777"/>
    </source>
</evidence>
<dbReference type="Proteomes" id="UP000694523">
    <property type="component" value="Unplaced"/>
</dbReference>
<evidence type="ECO:0000256" key="10">
    <source>
        <dbReference type="ARBA" id="ARBA00045721"/>
    </source>
</evidence>
<dbReference type="PANTHER" id="PTHR11375">
    <property type="entry name" value="ACIDIC LEUCINE-RICH NUCLEAR PHOSPHOPROTEIN 32"/>
    <property type="match status" value="1"/>
</dbReference>
<name>A0A8C6UFY1_9GOBI</name>
<dbReference type="Gene3D" id="3.80.10.10">
    <property type="entry name" value="Ribonuclease Inhibitor"/>
    <property type="match status" value="1"/>
</dbReference>